<accession>A0A6F8XR36</accession>
<dbReference type="EMBL" id="AP022870">
    <property type="protein sequence ID" value="BCB76302.1"/>
    <property type="molecule type" value="Genomic_DNA"/>
</dbReference>
<proteinExistence type="predicted"/>
<organism evidence="2 3">
    <name type="scientific">Phytohabitans flavus</name>
    <dbReference type="NCBI Taxonomy" id="1076124"/>
    <lineage>
        <taxon>Bacteria</taxon>
        <taxon>Bacillati</taxon>
        <taxon>Actinomycetota</taxon>
        <taxon>Actinomycetes</taxon>
        <taxon>Micromonosporales</taxon>
        <taxon>Micromonosporaceae</taxon>
    </lineage>
</organism>
<dbReference type="Pfam" id="PF13185">
    <property type="entry name" value="GAF_2"/>
    <property type="match status" value="1"/>
</dbReference>
<dbReference type="InterPro" id="IPR003018">
    <property type="entry name" value="GAF"/>
</dbReference>
<evidence type="ECO:0000313" key="3">
    <source>
        <dbReference type="Proteomes" id="UP000502508"/>
    </source>
</evidence>
<reference evidence="2 3" key="2">
    <citation type="submission" date="2020-03" db="EMBL/GenBank/DDBJ databases">
        <authorList>
            <person name="Ichikawa N."/>
            <person name="Kimura A."/>
            <person name="Kitahashi Y."/>
            <person name="Uohara A."/>
        </authorList>
    </citation>
    <scope>NUCLEOTIDE SEQUENCE [LARGE SCALE GENOMIC DNA]</scope>
    <source>
        <strain evidence="2 3">NBRC 107702</strain>
    </source>
</reference>
<gene>
    <name evidence="2" type="ORF">Pflav_027120</name>
</gene>
<sequence length="215" mass="23095">MTDQFPASGFGRLVDPHVHTELLRSTVRLSRLVFGAAAASIFLHDPGRDALVFEAASGRGEDRIIGVRIPSDHGVAGWVFQTGQTMALNDLGNDTRFDRSTAEATGYVPEAIVAAPLILDEPIGVLEVLDAAPARFDDLTAMDILTALADHLAASMSLLQAARTVQRAIDGQPHREPWIRLEQTLSRTQAGESPAVRQFVDALDNLIAARHGDVG</sequence>
<name>A0A6F8XR36_9ACTN</name>
<dbReference type="InterPro" id="IPR029016">
    <property type="entry name" value="GAF-like_dom_sf"/>
</dbReference>
<dbReference type="SMART" id="SM00065">
    <property type="entry name" value="GAF"/>
    <property type="match status" value="1"/>
</dbReference>
<dbReference type="Gene3D" id="3.30.450.40">
    <property type="match status" value="1"/>
</dbReference>
<dbReference type="KEGG" id="pfla:Pflav_027120"/>
<reference evidence="2 3" key="1">
    <citation type="submission" date="2020-03" db="EMBL/GenBank/DDBJ databases">
        <title>Whole genome shotgun sequence of Phytohabitans flavus NBRC 107702.</title>
        <authorList>
            <person name="Komaki H."/>
            <person name="Tamura T."/>
        </authorList>
    </citation>
    <scope>NUCLEOTIDE SEQUENCE [LARGE SCALE GENOMIC DNA]</scope>
    <source>
        <strain evidence="2 3">NBRC 107702</strain>
    </source>
</reference>
<dbReference type="RefSeq" id="WP_173036390.1">
    <property type="nucleotide sequence ID" value="NZ_AP022870.1"/>
</dbReference>
<keyword evidence="3" id="KW-1185">Reference proteome</keyword>
<feature type="domain" description="GAF" evidence="1">
    <location>
        <begin position="18"/>
        <end position="166"/>
    </location>
</feature>
<dbReference type="Proteomes" id="UP000502508">
    <property type="component" value="Chromosome"/>
</dbReference>
<protein>
    <recommendedName>
        <fullName evidence="1">GAF domain-containing protein</fullName>
    </recommendedName>
</protein>
<evidence type="ECO:0000259" key="1">
    <source>
        <dbReference type="SMART" id="SM00065"/>
    </source>
</evidence>
<dbReference type="AlphaFoldDB" id="A0A6F8XR36"/>
<dbReference type="SUPFAM" id="SSF55781">
    <property type="entry name" value="GAF domain-like"/>
    <property type="match status" value="1"/>
</dbReference>
<evidence type="ECO:0000313" key="2">
    <source>
        <dbReference type="EMBL" id="BCB76302.1"/>
    </source>
</evidence>